<reference evidence="8" key="2">
    <citation type="journal article" date="2021" name="PeerJ">
        <title>Extensive microbial diversity within the chicken gut microbiome revealed by metagenomics and culture.</title>
        <authorList>
            <person name="Gilroy R."/>
            <person name="Ravi A."/>
            <person name="Getino M."/>
            <person name="Pursley I."/>
            <person name="Horton D.L."/>
            <person name="Alikhan N.F."/>
            <person name="Baker D."/>
            <person name="Gharbi K."/>
            <person name="Hall N."/>
            <person name="Watson M."/>
            <person name="Adriaenssens E.M."/>
            <person name="Foster-Nyarko E."/>
            <person name="Jarju S."/>
            <person name="Secka A."/>
            <person name="Antonio M."/>
            <person name="Oren A."/>
            <person name="Chaudhuri R.R."/>
            <person name="La Ragione R."/>
            <person name="Hildebrand F."/>
            <person name="Pallen M.J."/>
        </authorList>
    </citation>
    <scope>NUCLEOTIDE SEQUENCE</scope>
    <source>
        <strain evidence="8">CHK152-2871</strain>
    </source>
</reference>
<keyword evidence="4" id="KW-0378">Hydrolase</keyword>
<accession>A0A9D1FIL1</accession>
<organism evidence="8 9">
    <name type="scientific">Candidatus Galligastranaerophilus intestinavium</name>
    <dbReference type="NCBI Taxonomy" id="2840836"/>
    <lineage>
        <taxon>Bacteria</taxon>
        <taxon>Candidatus Galligastranaerophilus</taxon>
    </lineage>
</organism>
<evidence type="ECO:0000256" key="1">
    <source>
        <dbReference type="ARBA" id="ARBA00000798"/>
    </source>
</evidence>
<keyword evidence="5" id="KW-0442">Lipid degradation</keyword>
<feature type="domain" description="PLD phosphodiesterase" evidence="7">
    <location>
        <begin position="270"/>
        <end position="297"/>
    </location>
</feature>
<comment type="caution">
    <text evidence="8">The sequence shown here is derived from an EMBL/GenBank/DDBJ whole genome shotgun (WGS) entry which is preliminary data.</text>
</comment>
<dbReference type="InterPro" id="IPR025202">
    <property type="entry name" value="PLD-like_dom"/>
</dbReference>
<dbReference type="GO" id="GO:0016891">
    <property type="term" value="F:RNA endonuclease activity producing 5'-phosphomonoesters, hydrolytic mechanism"/>
    <property type="evidence" value="ECO:0007669"/>
    <property type="project" value="TreeGrafter"/>
</dbReference>
<dbReference type="GO" id="GO:0016042">
    <property type="term" value="P:lipid catabolic process"/>
    <property type="evidence" value="ECO:0007669"/>
    <property type="project" value="UniProtKB-KW"/>
</dbReference>
<dbReference type="Gene3D" id="3.30.870.10">
    <property type="entry name" value="Endonuclease Chain A"/>
    <property type="match status" value="2"/>
</dbReference>
<dbReference type="PANTHER" id="PTHR43856">
    <property type="entry name" value="CARDIOLIPIN HYDROLASE"/>
    <property type="match status" value="1"/>
</dbReference>
<dbReference type="GO" id="GO:0006793">
    <property type="term" value="P:phosphorus metabolic process"/>
    <property type="evidence" value="ECO:0007669"/>
    <property type="project" value="UniProtKB-ARBA"/>
</dbReference>
<dbReference type="Pfam" id="PF13091">
    <property type="entry name" value="PLDc_2"/>
    <property type="match status" value="2"/>
</dbReference>
<dbReference type="InterPro" id="IPR051406">
    <property type="entry name" value="PLD_domain"/>
</dbReference>
<dbReference type="PROSITE" id="PS50035">
    <property type="entry name" value="PLD"/>
    <property type="match status" value="1"/>
</dbReference>
<comment type="similarity">
    <text evidence="2">Belongs to the phospholipase D family.</text>
</comment>
<evidence type="ECO:0000256" key="2">
    <source>
        <dbReference type="ARBA" id="ARBA00008664"/>
    </source>
</evidence>
<dbReference type="PANTHER" id="PTHR43856:SF1">
    <property type="entry name" value="MITOCHONDRIAL CARDIOLIPIN HYDROLASE"/>
    <property type="match status" value="1"/>
</dbReference>
<dbReference type="SMART" id="SM00155">
    <property type="entry name" value="PLDc"/>
    <property type="match status" value="2"/>
</dbReference>
<dbReference type="AlphaFoldDB" id="A0A9D1FIL1"/>
<evidence type="ECO:0000256" key="6">
    <source>
        <dbReference type="ARBA" id="ARBA00023098"/>
    </source>
</evidence>
<protein>
    <recommendedName>
        <fullName evidence="3">phospholipase D</fullName>
        <ecNumber evidence="3">3.1.4.4</ecNumber>
    </recommendedName>
</protein>
<evidence type="ECO:0000256" key="4">
    <source>
        <dbReference type="ARBA" id="ARBA00022801"/>
    </source>
</evidence>
<evidence type="ECO:0000313" key="9">
    <source>
        <dbReference type="Proteomes" id="UP000886865"/>
    </source>
</evidence>
<evidence type="ECO:0000259" key="7">
    <source>
        <dbReference type="PROSITE" id="PS50035"/>
    </source>
</evidence>
<keyword evidence="6" id="KW-0443">Lipid metabolism</keyword>
<dbReference type="SUPFAM" id="SSF56024">
    <property type="entry name" value="Phospholipase D/nuclease"/>
    <property type="match status" value="2"/>
</dbReference>
<reference evidence="8" key="1">
    <citation type="submission" date="2020-10" db="EMBL/GenBank/DDBJ databases">
        <authorList>
            <person name="Gilroy R."/>
        </authorList>
    </citation>
    <scope>NUCLEOTIDE SEQUENCE</scope>
    <source>
        <strain evidence="8">CHK152-2871</strain>
    </source>
</reference>
<evidence type="ECO:0000256" key="3">
    <source>
        <dbReference type="ARBA" id="ARBA00012027"/>
    </source>
</evidence>
<dbReference type="InterPro" id="IPR001736">
    <property type="entry name" value="PLipase_D/transphosphatidylase"/>
</dbReference>
<comment type="catalytic activity">
    <reaction evidence="1">
        <text>a 1,2-diacyl-sn-glycero-3-phosphocholine + H2O = a 1,2-diacyl-sn-glycero-3-phosphate + choline + H(+)</text>
        <dbReference type="Rhea" id="RHEA:14445"/>
        <dbReference type="ChEBI" id="CHEBI:15354"/>
        <dbReference type="ChEBI" id="CHEBI:15377"/>
        <dbReference type="ChEBI" id="CHEBI:15378"/>
        <dbReference type="ChEBI" id="CHEBI:57643"/>
        <dbReference type="ChEBI" id="CHEBI:58608"/>
        <dbReference type="EC" id="3.1.4.4"/>
    </reaction>
</comment>
<evidence type="ECO:0000313" key="8">
    <source>
        <dbReference type="EMBL" id="HIS74127.1"/>
    </source>
</evidence>
<dbReference type="Proteomes" id="UP000886865">
    <property type="component" value="Unassembled WGS sequence"/>
</dbReference>
<dbReference type="EMBL" id="DVJQ01000033">
    <property type="protein sequence ID" value="HIS74127.1"/>
    <property type="molecule type" value="Genomic_DNA"/>
</dbReference>
<dbReference type="GO" id="GO:0004630">
    <property type="term" value="F:phospholipase D activity"/>
    <property type="evidence" value="ECO:0007669"/>
    <property type="project" value="UniProtKB-EC"/>
</dbReference>
<sequence>MKRHLVCVFLVIFACFCFIFHERNSKRDILYKVLDVDNCSRVCIDINSDFKCNEDEYFYLKYISLYFEGEKHLTKAANDFLKQLLKNKQVSLMEPVSPFSHSVKIALDGVDVAHIVLKKGFATAQGKNVPSDYVFWENVINLAKNRKIFEPKILHKTIDKREIIENKNPDFVTGPVALYLINPLEYPLPSKRARTNLAQSIIFEINNAKSSVYAAIYGIEQQEEILSALIKAKERGVDVKIVCDSAQGQKDAYSDTYKLRKYLGAKSDNSPFIMHNKFFIFDKQKVLTTTANMSSTGVGGYNSNTGILINSGVVARVYVNEFEQMYSGHFHKDKTKFELVNLIADENTLISVYFSPVSNILEPVLNVIKNSEKEILLSAFYLTHREIISELINAKKRNVDVIVTIDALGGYKFKERIELLKQNNIKVKAENWGGKNHQKNLLSDRCTFISGSANFSKNAVIKNDENMLIIKNCALGEAYRDYYFKLYNSIDDKFLFKYPHAEGFDSGNSCYDGVDNDFDEKIDKDDEGCKK</sequence>
<evidence type="ECO:0000256" key="5">
    <source>
        <dbReference type="ARBA" id="ARBA00022963"/>
    </source>
</evidence>
<dbReference type="PROSITE" id="PS51257">
    <property type="entry name" value="PROKAR_LIPOPROTEIN"/>
    <property type="match status" value="1"/>
</dbReference>
<dbReference type="EC" id="3.1.4.4" evidence="3"/>
<proteinExistence type="inferred from homology"/>
<gene>
    <name evidence="8" type="ORF">IAA86_03795</name>
</gene>
<name>A0A9D1FIL1_9BACT</name>